<reference evidence="4 5" key="1">
    <citation type="journal article" date="2021" name="Cell">
        <title>Tracing the genetic footprints of vertebrate landing in non-teleost ray-finned fishes.</title>
        <authorList>
            <person name="Bi X."/>
            <person name="Wang K."/>
            <person name="Yang L."/>
            <person name="Pan H."/>
            <person name="Jiang H."/>
            <person name="Wei Q."/>
            <person name="Fang M."/>
            <person name="Yu H."/>
            <person name="Zhu C."/>
            <person name="Cai Y."/>
            <person name="He Y."/>
            <person name="Gan X."/>
            <person name="Zeng H."/>
            <person name="Yu D."/>
            <person name="Zhu Y."/>
            <person name="Jiang H."/>
            <person name="Qiu Q."/>
            <person name="Yang H."/>
            <person name="Zhang Y.E."/>
            <person name="Wang W."/>
            <person name="Zhu M."/>
            <person name="He S."/>
            <person name="Zhang G."/>
        </authorList>
    </citation>
    <scope>NUCLEOTIDE SEQUENCE [LARGE SCALE GENOMIC DNA]</scope>
    <source>
        <strain evidence="4">Bchr_013</strain>
    </source>
</reference>
<feature type="region of interest" description="Disordered" evidence="2">
    <location>
        <begin position="327"/>
        <end position="496"/>
    </location>
</feature>
<evidence type="ECO:0000313" key="4">
    <source>
        <dbReference type="EMBL" id="KAG2460809.1"/>
    </source>
</evidence>
<dbReference type="OrthoDB" id="9445880at2759"/>
<evidence type="ECO:0000256" key="1">
    <source>
        <dbReference type="ARBA" id="ARBA00038379"/>
    </source>
</evidence>
<dbReference type="GO" id="GO:0005634">
    <property type="term" value="C:nucleus"/>
    <property type="evidence" value="ECO:0007669"/>
    <property type="project" value="TreeGrafter"/>
</dbReference>
<dbReference type="PANTHER" id="PTHR22574:SF14">
    <property type="entry name" value="INTEGRAL MEMBRANE PROTEIN"/>
    <property type="match status" value="1"/>
</dbReference>
<evidence type="ECO:0000259" key="3">
    <source>
        <dbReference type="Pfam" id="PF12480"/>
    </source>
</evidence>
<organism evidence="4 5">
    <name type="scientific">Polypterus senegalus</name>
    <name type="common">Senegal bichir</name>
    <dbReference type="NCBI Taxonomy" id="55291"/>
    <lineage>
        <taxon>Eukaryota</taxon>
        <taxon>Metazoa</taxon>
        <taxon>Chordata</taxon>
        <taxon>Craniata</taxon>
        <taxon>Vertebrata</taxon>
        <taxon>Euteleostomi</taxon>
        <taxon>Actinopterygii</taxon>
        <taxon>Polypteriformes</taxon>
        <taxon>Polypteridae</taxon>
        <taxon>Polypterus</taxon>
    </lineage>
</organism>
<feature type="compositionally biased region" description="Low complexity" evidence="2">
    <location>
        <begin position="427"/>
        <end position="440"/>
    </location>
</feature>
<gene>
    <name evidence="4" type="primary">Fam71b_0</name>
    <name evidence="4" type="ORF">GTO96_0010773</name>
</gene>
<dbReference type="EMBL" id="JAATIS010004753">
    <property type="protein sequence ID" value="KAG2460809.1"/>
    <property type="molecule type" value="Genomic_DNA"/>
</dbReference>
<feature type="compositionally biased region" description="Basic and acidic residues" evidence="2">
    <location>
        <begin position="366"/>
        <end position="407"/>
    </location>
</feature>
<keyword evidence="5" id="KW-1185">Reference proteome</keyword>
<dbReference type="InterPro" id="IPR022168">
    <property type="entry name" value="GARIL-like_Rab2B-bd"/>
</dbReference>
<evidence type="ECO:0000313" key="5">
    <source>
        <dbReference type="Proteomes" id="UP000886611"/>
    </source>
</evidence>
<feature type="domain" description="Golgi associated RAB2 interactor protein-like Rab2B-binding" evidence="3">
    <location>
        <begin position="267"/>
        <end position="326"/>
    </location>
</feature>
<dbReference type="PANTHER" id="PTHR22574">
    <property type="match status" value="1"/>
</dbReference>
<feature type="non-terminal residue" evidence="4">
    <location>
        <position position="496"/>
    </location>
</feature>
<feature type="compositionally biased region" description="Basic residues" evidence="2">
    <location>
        <begin position="482"/>
        <end position="496"/>
    </location>
</feature>
<dbReference type="Pfam" id="PF12480">
    <property type="entry name" value="GARIL_Rab2_bd"/>
    <property type="match status" value="1"/>
</dbReference>
<protein>
    <submittedName>
        <fullName evidence="4">FA71B protein</fullName>
    </submittedName>
</protein>
<sequence>MAALTLTCNGRLRRFLREQKLCPICDQFVFESDFIEVTEAGRRSISTDGTTVITVGIISSDSNLPLPDAMLVATYTTESSWAVGRAGLTEANEGDRGMQEAAGPGVPDGMRLKSLLALEAVKLSVLSTEWQQLKVELPNKLEYRLQLLVPEGLEKLVFNMWVALLNRLSDANPMEQKKVVSPPEDMVNAHENVILESKFAEVNEDGQTSSIRASLPVVSVLVVSTNPFLSMPDLMLVGLPTNGRQDREEPESRCRPWEDRSRYMGTELSRCLPFSEMKLSVYSEERQQLKVALSTGQVHYLRLLAAPHRREVLFDQWIQVVNKLNEVAPPEEEEEEEEEEEDKEKEEMTAEPHEEEEEVMALPLVKRKDSKEAELLSREEEEKREESPEKTTLEKKAEPPATKKEGVKVGGKAEPPGKSKVGTPIKEAAAASQEEAAQSQPAIVQARRELPKLPPEAKKGADKKKGSKKGSGERGGSFSQDKKKKATRLSVFKKKK</sequence>
<dbReference type="AlphaFoldDB" id="A0A8X7X459"/>
<comment type="caution">
    <text evidence="4">The sequence shown here is derived from an EMBL/GenBank/DDBJ whole genome shotgun (WGS) entry which is preliminary data.</text>
</comment>
<comment type="similarity">
    <text evidence="1">Belongs to the GARIN family.</text>
</comment>
<feature type="compositionally biased region" description="Basic and acidic residues" evidence="2">
    <location>
        <begin position="446"/>
        <end position="464"/>
    </location>
</feature>
<evidence type="ECO:0000256" key="2">
    <source>
        <dbReference type="SAM" id="MobiDB-lite"/>
    </source>
</evidence>
<proteinExistence type="inferred from homology"/>
<accession>A0A8X7X459</accession>
<name>A0A8X7X459_POLSE</name>
<feature type="non-terminal residue" evidence="4">
    <location>
        <position position="1"/>
    </location>
</feature>
<dbReference type="Proteomes" id="UP000886611">
    <property type="component" value="Unassembled WGS sequence"/>
</dbReference>
<feature type="compositionally biased region" description="Acidic residues" evidence="2">
    <location>
        <begin position="329"/>
        <end position="344"/>
    </location>
</feature>